<name>A0A423U1C6_PENVA</name>
<evidence type="ECO:0000256" key="1">
    <source>
        <dbReference type="SAM" id="MobiDB-lite"/>
    </source>
</evidence>
<feature type="compositionally biased region" description="Polar residues" evidence="1">
    <location>
        <begin position="521"/>
        <end position="541"/>
    </location>
</feature>
<evidence type="ECO:0000313" key="4">
    <source>
        <dbReference type="Proteomes" id="UP000283509"/>
    </source>
</evidence>
<reference evidence="3 4" key="2">
    <citation type="submission" date="2019-01" db="EMBL/GenBank/DDBJ databases">
        <title>The decoding of complex shrimp genome reveals the adaptation for benthos swimmer, frequently molting mechanism and breeding impact on genome.</title>
        <authorList>
            <person name="Sun Y."/>
            <person name="Gao Y."/>
            <person name="Yu Y."/>
        </authorList>
    </citation>
    <scope>NUCLEOTIDE SEQUENCE [LARGE SCALE GENOMIC DNA]</scope>
    <source>
        <tissue evidence="3">Muscle</tissue>
    </source>
</reference>
<protein>
    <submittedName>
        <fullName evidence="3">Phosphoinositide 3-kinase adapter protein 1</fullName>
    </submittedName>
</protein>
<feature type="compositionally biased region" description="Acidic residues" evidence="1">
    <location>
        <begin position="688"/>
        <end position="701"/>
    </location>
</feature>
<feature type="compositionally biased region" description="Low complexity" evidence="1">
    <location>
        <begin position="376"/>
        <end position="386"/>
    </location>
</feature>
<feature type="compositionally biased region" description="Basic residues" evidence="1">
    <location>
        <begin position="330"/>
        <end position="340"/>
    </location>
</feature>
<dbReference type="GO" id="GO:0005068">
    <property type="term" value="F:transmembrane receptor protein tyrosine kinase adaptor activity"/>
    <property type="evidence" value="ECO:0007669"/>
    <property type="project" value="TreeGrafter"/>
</dbReference>
<dbReference type="PANTHER" id="PTHR16267">
    <property type="entry name" value="BANK1/PIK3AP1 FAMILY MEMBER"/>
    <property type="match status" value="1"/>
</dbReference>
<evidence type="ECO:0000313" key="3">
    <source>
        <dbReference type="EMBL" id="ROT82513.1"/>
    </source>
</evidence>
<dbReference type="OrthoDB" id="6351770at2759"/>
<proteinExistence type="predicted"/>
<dbReference type="Proteomes" id="UP000283509">
    <property type="component" value="Unassembled WGS sequence"/>
</dbReference>
<dbReference type="GO" id="GO:0016301">
    <property type="term" value="F:kinase activity"/>
    <property type="evidence" value="ECO:0007669"/>
    <property type="project" value="UniProtKB-KW"/>
</dbReference>
<dbReference type="Gene3D" id="3.40.50.10140">
    <property type="entry name" value="Toll/interleukin-1 receptor homology (TIR) domain"/>
    <property type="match status" value="1"/>
</dbReference>
<dbReference type="STRING" id="6689.A0A423U1C6"/>
<accession>A0A423U1C6</accession>
<organism evidence="3 4">
    <name type="scientific">Penaeus vannamei</name>
    <name type="common">Whiteleg shrimp</name>
    <name type="synonym">Litopenaeus vannamei</name>
    <dbReference type="NCBI Taxonomy" id="6689"/>
    <lineage>
        <taxon>Eukaryota</taxon>
        <taxon>Metazoa</taxon>
        <taxon>Ecdysozoa</taxon>
        <taxon>Arthropoda</taxon>
        <taxon>Crustacea</taxon>
        <taxon>Multicrustacea</taxon>
        <taxon>Malacostraca</taxon>
        <taxon>Eumalacostraca</taxon>
        <taxon>Eucarida</taxon>
        <taxon>Decapoda</taxon>
        <taxon>Dendrobranchiata</taxon>
        <taxon>Penaeoidea</taxon>
        <taxon>Penaeidae</taxon>
        <taxon>Penaeus</taxon>
    </lineage>
</organism>
<feature type="region of interest" description="Disordered" evidence="1">
    <location>
        <begin position="615"/>
        <end position="642"/>
    </location>
</feature>
<dbReference type="GO" id="GO:0005104">
    <property type="term" value="F:fibroblast growth factor receptor binding"/>
    <property type="evidence" value="ECO:0007669"/>
    <property type="project" value="TreeGrafter"/>
</dbReference>
<reference evidence="3 4" key="1">
    <citation type="submission" date="2018-04" db="EMBL/GenBank/DDBJ databases">
        <authorList>
            <person name="Zhang X."/>
            <person name="Yuan J."/>
            <person name="Li F."/>
            <person name="Xiang J."/>
        </authorList>
    </citation>
    <scope>NUCLEOTIDE SEQUENCE [LARGE SCALE GENOMIC DNA]</scope>
    <source>
        <tissue evidence="3">Muscle</tissue>
    </source>
</reference>
<comment type="caution">
    <text evidence="3">The sequence shown here is derived from an EMBL/GenBank/DDBJ whole genome shotgun (WGS) entry which is preliminary data.</text>
</comment>
<dbReference type="PROSITE" id="PS51376">
    <property type="entry name" value="DBB"/>
    <property type="match status" value="1"/>
</dbReference>
<feature type="compositionally biased region" description="Polar residues" evidence="1">
    <location>
        <begin position="490"/>
        <end position="510"/>
    </location>
</feature>
<sequence length="701" mass="78029">MELLQRMTLKSAKLQIVILSPHFMEHIANHARSELGHVFKPKKVLCLLLNVDNSSFTPAHLSVLYSYKEWQHLTVRSEDMSFVQEVIHKATSILINSEVYSGYRDESLARFKVIPRKITLTHSQVYIIMTDEVKEEVVISVNSANKEPVIIKKWRLQNPYTLSFQMPESYLETSALLYIEVSVNGKSQGSRQVKCERNMDTLSQILSNSKNPIDLMCQALNLNPLNNDLDLCLAKNFSMRIPPSRCADDDNEKGSSVFPTWIHFSAYYGLKTFTWALLEAPGGRCALSIPNCDGDTPSLLAFKSGYLTLAQALETEMICSKSRGVSSPQRMKKTGIKKTHTATYNNPPPPRPLRSNYDTLPAPRLVSPSNSPPAPSGASSESSVSVTPPPTMTPPISSPQLVEEDNSSSYIEEGCHASQQSLPSLPSALNNTDFVLDPKSHSLKEVVESYLNMNVTGRHGKHEECKNFYTEVTKFIKDKRENKTDESSSEVDSSKGTTDASNQEPSTTVMADQRSEDTVSESESGATYMTASDITDSTNRPTTNLVRHFVGLLGGTASDSEEEKNCHSTVANGRIGARSHEPSPVSAAEAFSPTIEVSIVRKLSLNDGAQNAAIKERPPVPAPFPVYSDDEEDNYLDPTRINTPPRYQILMNQKPLSKGNDIQYYKFGVDHPPRRIALKILKPQKRDEEDEDNYEDLNDMK</sequence>
<dbReference type="InterPro" id="IPR052446">
    <property type="entry name" value="B-cell_PI3K-Signaling_Adptrs"/>
</dbReference>
<keyword evidence="3" id="KW-0418">Kinase</keyword>
<feature type="region of interest" description="Disordered" evidence="1">
    <location>
        <begin position="480"/>
        <end position="541"/>
    </location>
</feature>
<feature type="region of interest" description="Disordered" evidence="1">
    <location>
        <begin position="556"/>
        <end position="587"/>
    </location>
</feature>
<dbReference type="EMBL" id="QCYY01000813">
    <property type="protein sequence ID" value="ROT82513.1"/>
    <property type="molecule type" value="Genomic_DNA"/>
</dbReference>
<feature type="region of interest" description="Disordered" evidence="1">
    <location>
        <begin position="320"/>
        <end position="410"/>
    </location>
</feature>
<dbReference type="InterPro" id="IPR017893">
    <property type="entry name" value="DBB_domain"/>
</dbReference>
<keyword evidence="4" id="KW-1185">Reference proteome</keyword>
<dbReference type="SMART" id="SM01282">
    <property type="entry name" value="DBB"/>
    <property type="match status" value="1"/>
</dbReference>
<dbReference type="PANTHER" id="PTHR16267:SF11">
    <property type="entry name" value="STUMPS, ISOFORM E"/>
    <property type="match status" value="1"/>
</dbReference>
<feature type="domain" description="DBB" evidence="2">
    <location>
        <begin position="113"/>
        <end position="249"/>
    </location>
</feature>
<feature type="region of interest" description="Disordered" evidence="1">
    <location>
        <begin position="680"/>
        <end position="701"/>
    </location>
</feature>
<dbReference type="InterPro" id="IPR035897">
    <property type="entry name" value="Toll_tir_struct_dom_sf"/>
</dbReference>
<keyword evidence="3" id="KW-0808">Transferase</keyword>
<dbReference type="GO" id="GO:0005829">
    <property type="term" value="C:cytosol"/>
    <property type="evidence" value="ECO:0007669"/>
    <property type="project" value="TreeGrafter"/>
</dbReference>
<evidence type="ECO:0000259" key="2">
    <source>
        <dbReference type="PROSITE" id="PS51376"/>
    </source>
</evidence>
<dbReference type="Pfam" id="PF14545">
    <property type="entry name" value="DBB"/>
    <property type="match status" value="1"/>
</dbReference>
<feature type="compositionally biased region" description="Pro residues" evidence="1">
    <location>
        <begin position="387"/>
        <end position="397"/>
    </location>
</feature>
<dbReference type="AlphaFoldDB" id="A0A423U1C6"/>
<gene>
    <name evidence="3" type="ORF">C7M84_024325</name>
</gene>